<evidence type="ECO:0000313" key="7">
    <source>
        <dbReference type="EMBL" id="SCB92255.1"/>
    </source>
</evidence>
<dbReference type="STRING" id="1798183.GA0061080_101019"/>
<evidence type="ECO:0000256" key="1">
    <source>
        <dbReference type="ARBA" id="ARBA00002591"/>
    </source>
</evidence>
<dbReference type="InterPro" id="IPR001782">
    <property type="entry name" value="Flag_FlgI"/>
</dbReference>
<dbReference type="GO" id="GO:0009428">
    <property type="term" value="C:bacterial-type flagellum basal body, distal rod, P ring"/>
    <property type="evidence" value="ECO:0007669"/>
    <property type="project" value="InterPro"/>
</dbReference>
<comment type="similarity">
    <text evidence="3 6">Belongs to the FlgI family.</text>
</comment>
<keyword evidence="7" id="KW-0966">Cell projection</keyword>
<dbReference type="Proteomes" id="UP000199698">
    <property type="component" value="Unassembled WGS sequence"/>
</dbReference>
<comment type="subcellular location">
    <subcellularLocation>
        <location evidence="2 6">Bacterial flagellum basal body</location>
    </subcellularLocation>
</comment>
<evidence type="ECO:0000256" key="3">
    <source>
        <dbReference type="ARBA" id="ARBA00008994"/>
    </source>
</evidence>
<dbReference type="PANTHER" id="PTHR30381:SF0">
    <property type="entry name" value="FLAGELLAR P-RING PROTEIN"/>
    <property type="match status" value="1"/>
</dbReference>
<evidence type="ECO:0000256" key="5">
    <source>
        <dbReference type="ARBA" id="ARBA00023143"/>
    </source>
</evidence>
<dbReference type="GO" id="GO:0030288">
    <property type="term" value="C:outer membrane-bounded periplasmic space"/>
    <property type="evidence" value="ECO:0007669"/>
    <property type="project" value="InterPro"/>
</dbReference>
<gene>
    <name evidence="6" type="primary">flgI</name>
    <name evidence="7" type="ORF">GA0061080_101019</name>
</gene>
<organism evidence="7 8">
    <name type="scientific">Gilliamella intestini</name>
    <dbReference type="NCBI Taxonomy" id="1798183"/>
    <lineage>
        <taxon>Bacteria</taxon>
        <taxon>Pseudomonadati</taxon>
        <taxon>Pseudomonadota</taxon>
        <taxon>Gammaproteobacteria</taxon>
        <taxon>Orbales</taxon>
        <taxon>Orbaceae</taxon>
        <taxon>Gilliamella</taxon>
    </lineage>
</organism>
<dbReference type="Pfam" id="PF02119">
    <property type="entry name" value="FlgI"/>
    <property type="match status" value="1"/>
</dbReference>
<evidence type="ECO:0000256" key="2">
    <source>
        <dbReference type="ARBA" id="ARBA00004117"/>
    </source>
</evidence>
<keyword evidence="5 6" id="KW-0975">Bacterial flagellum</keyword>
<comment type="subunit">
    <text evidence="6">The basal body constitutes a major portion of the flagellar organelle and consists of four rings (L,P,S, and M) mounted on a central rod.</text>
</comment>
<protein>
    <recommendedName>
        <fullName evidence="6">Flagellar P-ring protein</fullName>
    </recommendedName>
    <alternativeName>
        <fullName evidence="6">Basal body P-ring protein</fullName>
    </alternativeName>
</protein>
<evidence type="ECO:0000256" key="6">
    <source>
        <dbReference type="HAMAP-Rule" id="MF_00416"/>
    </source>
</evidence>
<accession>A0A1C4ACG5</accession>
<keyword evidence="7" id="KW-0282">Flagellum</keyword>
<evidence type="ECO:0000313" key="8">
    <source>
        <dbReference type="Proteomes" id="UP000199698"/>
    </source>
</evidence>
<name>A0A1C4ACG5_9GAMM</name>
<dbReference type="OrthoDB" id="9786431at2"/>
<dbReference type="HAMAP" id="MF_00416">
    <property type="entry name" value="FlgI"/>
    <property type="match status" value="1"/>
</dbReference>
<dbReference type="PRINTS" id="PR01010">
    <property type="entry name" value="FLGPRINGFLGI"/>
</dbReference>
<reference evidence="8" key="1">
    <citation type="submission" date="2016-08" db="EMBL/GenBank/DDBJ databases">
        <authorList>
            <person name="Varghese N."/>
            <person name="Submissions Spin"/>
        </authorList>
    </citation>
    <scope>NUCLEOTIDE SEQUENCE [LARGE SCALE GENOMIC DNA]</scope>
    <source>
        <strain evidence="8">R-53144</strain>
    </source>
</reference>
<comment type="function">
    <text evidence="1 6">Assembles around the rod to form the L-ring and probably protects the motor/basal body from shearing forces during rotation.</text>
</comment>
<dbReference type="GO" id="GO:0071973">
    <property type="term" value="P:bacterial-type flagellum-dependent cell motility"/>
    <property type="evidence" value="ECO:0007669"/>
    <property type="project" value="InterPro"/>
</dbReference>
<keyword evidence="8" id="KW-1185">Reference proteome</keyword>
<dbReference type="NCBIfam" id="NF003676">
    <property type="entry name" value="PRK05303.1"/>
    <property type="match status" value="1"/>
</dbReference>
<evidence type="ECO:0000256" key="4">
    <source>
        <dbReference type="ARBA" id="ARBA00022729"/>
    </source>
</evidence>
<dbReference type="AlphaFoldDB" id="A0A1C4ACG5"/>
<dbReference type="GO" id="GO:0005198">
    <property type="term" value="F:structural molecule activity"/>
    <property type="evidence" value="ECO:0007669"/>
    <property type="project" value="InterPro"/>
</dbReference>
<sequence length="369" mass="39078">MIKKLRSFFSVIFMMILVIPNGHAERIRDLVTIQGVRENALVGYGIVVGLDGTGDQTSQTPFTIQSITNMLSQLGITVPSGSNMQLKNVAAVMVTAKLPSYSRVGQKIDVVVSSLGNAKSLRGGTLIMTPLKGADNQVYAIAQGNLFVGGMGASNKGSSVNINQMAGASIPNGATIERELTINLNEQNVIHLHLNEFDFTRALKISDAINRLQKNIAVALDGTTIALQMPEENTARVKLLSKIQNLEIAATPISAKVVINTRTGVVVMNQKVRLDNCAVAHGNLSVVINRKLNVSQPNTPLAGGATVVTPENQISLEQEGGALHNLASGADLNHVINSLNVLGANPTELMSILEALKTAGCLHAALETI</sequence>
<keyword evidence="4" id="KW-0732">Signal</keyword>
<keyword evidence="7" id="KW-0969">Cilium</keyword>
<proteinExistence type="inferred from homology"/>
<dbReference type="PANTHER" id="PTHR30381">
    <property type="entry name" value="FLAGELLAR P-RING PERIPLASMIC PROTEIN FLGI"/>
    <property type="match status" value="1"/>
</dbReference>
<dbReference type="EMBL" id="FMBA01000010">
    <property type="protein sequence ID" value="SCB92255.1"/>
    <property type="molecule type" value="Genomic_DNA"/>
</dbReference>